<dbReference type="EMBL" id="JADCLJ010000016">
    <property type="protein sequence ID" value="MBE4907708.1"/>
    <property type="molecule type" value="Genomic_DNA"/>
</dbReference>
<dbReference type="InterPro" id="IPR029000">
    <property type="entry name" value="Cyclophilin-like_dom_sf"/>
</dbReference>
<name>A0ABR9QGV7_9BACI</name>
<dbReference type="Gene3D" id="3.30.1360.40">
    <property type="match status" value="1"/>
</dbReference>
<evidence type="ECO:0000256" key="1">
    <source>
        <dbReference type="ARBA" id="ARBA00022741"/>
    </source>
</evidence>
<dbReference type="Pfam" id="PF02682">
    <property type="entry name" value="CT_C_D"/>
    <property type="match status" value="1"/>
</dbReference>
<evidence type="ECO:0000313" key="6">
    <source>
        <dbReference type="Proteomes" id="UP001516662"/>
    </source>
</evidence>
<keyword evidence="2 5" id="KW-0378">Hydrolase</keyword>
<keyword evidence="3" id="KW-0067">ATP-binding</keyword>
<evidence type="ECO:0000259" key="4">
    <source>
        <dbReference type="SMART" id="SM00796"/>
    </source>
</evidence>
<evidence type="ECO:0000313" key="5">
    <source>
        <dbReference type="EMBL" id="MBE4907708.1"/>
    </source>
</evidence>
<dbReference type="InterPro" id="IPR010016">
    <property type="entry name" value="PxpB"/>
</dbReference>
<dbReference type="Proteomes" id="UP001516662">
    <property type="component" value="Unassembled WGS sequence"/>
</dbReference>
<protein>
    <submittedName>
        <fullName evidence="5">5-oxoprolinase subunit PxpB</fullName>
        <ecNumber evidence="5">3.5.2.9</ecNumber>
    </submittedName>
</protein>
<dbReference type="NCBIfam" id="TIGR00370">
    <property type="entry name" value="5-oxoprolinase subunit PxpB"/>
    <property type="match status" value="1"/>
</dbReference>
<accession>A0ABR9QGV7</accession>
<evidence type="ECO:0000256" key="2">
    <source>
        <dbReference type="ARBA" id="ARBA00022801"/>
    </source>
</evidence>
<dbReference type="PANTHER" id="PTHR34698:SF2">
    <property type="entry name" value="5-OXOPROLINASE SUBUNIT B"/>
    <property type="match status" value="1"/>
</dbReference>
<organism evidence="5 6">
    <name type="scientific">Litchfieldia luteola</name>
    <dbReference type="NCBI Taxonomy" id="682179"/>
    <lineage>
        <taxon>Bacteria</taxon>
        <taxon>Bacillati</taxon>
        <taxon>Bacillota</taxon>
        <taxon>Bacilli</taxon>
        <taxon>Bacillales</taxon>
        <taxon>Bacillaceae</taxon>
        <taxon>Litchfieldia</taxon>
    </lineage>
</organism>
<dbReference type="SUPFAM" id="SSF50891">
    <property type="entry name" value="Cyclophilin-like"/>
    <property type="match status" value="1"/>
</dbReference>
<dbReference type="GO" id="GO:0017168">
    <property type="term" value="F:5-oxoprolinase (ATP-hydrolyzing) activity"/>
    <property type="evidence" value="ECO:0007669"/>
    <property type="project" value="UniProtKB-EC"/>
</dbReference>
<dbReference type="Gene3D" id="2.40.100.10">
    <property type="entry name" value="Cyclophilin-like"/>
    <property type="match status" value="1"/>
</dbReference>
<reference evidence="5 6" key="1">
    <citation type="submission" date="2020-10" db="EMBL/GenBank/DDBJ databases">
        <title>Bacillus sp. HD4P25, an endophyte from a halophyte.</title>
        <authorList>
            <person name="Sun J.-Q."/>
        </authorList>
    </citation>
    <scope>NUCLEOTIDE SEQUENCE [LARGE SCALE GENOMIC DNA]</scope>
    <source>
        <strain evidence="5 6">YIM 93174</strain>
    </source>
</reference>
<dbReference type="InterPro" id="IPR003833">
    <property type="entry name" value="CT_C_D"/>
</dbReference>
<sequence>MEFSIRPLGDKAIQILFISPISEKLNRHIQHTANAIKSKHILGIIEVVPAFETLTVYYEPMKISHTALVEKLHSICSAPSNKNRVYQKEIVTIPVCYGNRFGEDLPHVAKHNNLTEQEVVSLHCSKQYLVYLIGFLPGFPYLKGLSQKLHTPRLAEPRLKVPRGSVGIGGDQTGVYPIESPGGWNLIGQTPLTLFNPTSPSPFLIKAGDFIRFVSISETEFYEITQAVKENKYVVKREVIQNEED</sequence>
<dbReference type="SMART" id="SM00796">
    <property type="entry name" value="AHS1"/>
    <property type="match status" value="1"/>
</dbReference>
<dbReference type="SUPFAM" id="SSF160467">
    <property type="entry name" value="PH0987 N-terminal domain-like"/>
    <property type="match status" value="1"/>
</dbReference>
<dbReference type="RefSeq" id="WP_193535187.1">
    <property type="nucleotide sequence ID" value="NZ_JADCLJ010000016.1"/>
</dbReference>
<evidence type="ECO:0000256" key="3">
    <source>
        <dbReference type="ARBA" id="ARBA00022840"/>
    </source>
</evidence>
<feature type="domain" description="Carboxyltransferase" evidence="4">
    <location>
        <begin position="3"/>
        <end position="205"/>
    </location>
</feature>
<comment type="caution">
    <text evidence="5">The sequence shown here is derived from an EMBL/GenBank/DDBJ whole genome shotgun (WGS) entry which is preliminary data.</text>
</comment>
<dbReference type="EC" id="3.5.2.9" evidence="5"/>
<proteinExistence type="predicted"/>
<gene>
    <name evidence="5" type="primary">pxpB</name>
    <name evidence="5" type="ORF">IMZ08_06530</name>
</gene>
<keyword evidence="6" id="KW-1185">Reference proteome</keyword>
<keyword evidence="1" id="KW-0547">Nucleotide-binding</keyword>
<dbReference type="PANTHER" id="PTHR34698">
    <property type="entry name" value="5-OXOPROLINASE SUBUNIT B"/>
    <property type="match status" value="1"/>
</dbReference>